<dbReference type="GO" id="GO:0046872">
    <property type="term" value="F:metal ion binding"/>
    <property type="evidence" value="ECO:0007669"/>
    <property type="project" value="UniProtKB-KW"/>
</dbReference>
<dbReference type="SUPFAM" id="SSF52242">
    <property type="entry name" value="Cobalamin (vitamin B12)-binding domain"/>
    <property type="match status" value="1"/>
</dbReference>
<dbReference type="Proteomes" id="UP000265882">
    <property type="component" value="Unassembled WGS sequence"/>
</dbReference>
<dbReference type="Pfam" id="PF02607">
    <property type="entry name" value="B12-binding_2"/>
    <property type="match status" value="1"/>
</dbReference>
<dbReference type="FunFam" id="3.40.50.280:FF:000003">
    <property type="entry name" value="Dimethylamine methyltransferase corrinoid protein"/>
    <property type="match status" value="1"/>
</dbReference>
<name>A0A3A4NVL0_ABYX5</name>
<sequence>MADEAKREELLKRLADGVWKFEEEEVVAAANEVLAANLDAYDAIINGLAKGMEEAGRLWEEEEYFVPELLLCADALYAGLDILRPHVKIEDKAKSKGVVVIGTVQGDVHDIGKNLVKMMFEVAGFEVHDLGKDVELEKFVEEQLKTNAALVCLSAMMTTSMLGMERVIKMIRERNPNVRIMIGGAPVTQEIVSKFGADATADNASNALKEALRMVSSLRTMQ</sequence>
<dbReference type="GO" id="GO:0031419">
    <property type="term" value="F:cobalamin binding"/>
    <property type="evidence" value="ECO:0007669"/>
    <property type="project" value="InterPro"/>
</dbReference>
<accession>A0A3A4NVL0</accession>
<dbReference type="Gene3D" id="1.10.1240.10">
    <property type="entry name" value="Methionine synthase domain"/>
    <property type="match status" value="1"/>
</dbReference>
<feature type="domain" description="B12-binding N-terminal" evidence="5">
    <location>
        <begin position="1"/>
        <end position="95"/>
    </location>
</feature>
<dbReference type="GO" id="GO:0050667">
    <property type="term" value="P:homocysteine metabolic process"/>
    <property type="evidence" value="ECO:0007669"/>
    <property type="project" value="TreeGrafter"/>
</dbReference>
<comment type="similarity">
    <text evidence="1">Belongs to the methylamine corrinoid protein family.</text>
</comment>
<keyword evidence="2" id="KW-0479">Metal-binding</keyword>
<gene>
    <name evidence="6" type="ORF">C4520_10510</name>
</gene>
<dbReference type="PANTHER" id="PTHR45833">
    <property type="entry name" value="METHIONINE SYNTHASE"/>
    <property type="match status" value="1"/>
</dbReference>
<dbReference type="EMBL" id="QZKU01000070">
    <property type="protein sequence ID" value="RJP21140.1"/>
    <property type="molecule type" value="Genomic_DNA"/>
</dbReference>
<dbReference type="PANTHER" id="PTHR45833:SF1">
    <property type="entry name" value="METHIONINE SYNTHASE"/>
    <property type="match status" value="1"/>
</dbReference>
<dbReference type="InterPro" id="IPR003759">
    <property type="entry name" value="Cbl-bd_cap"/>
</dbReference>
<proteinExistence type="inferred from homology"/>
<dbReference type="PROSITE" id="PS51337">
    <property type="entry name" value="B12_BINDING_NTER"/>
    <property type="match status" value="1"/>
</dbReference>
<dbReference type="InterPro" id="IPR036594">
    <property type="entry name" value="Meth_synthase_dom"/>
</dbReference>
<dbReference type="InterPro" id="IPR006158">
    <property type="entry name" value="Cobalamin-bd"/>
</dbReference>
<dbReference type="PROSITE" id="PS51332">
    <property type="entry name" value="B12_BINDING"/>
    <property type="match status" value="1"/>
</dbReference>
<dbReference type="Pfam" id="PF02310">
    <property type="entry name" value="B12-binding"/>
    <property type="match status" value="1"/>
</dbReference>
<dbReference type="InterPro" id="IPR050554">
    <property type="entry name" value="Met_Synthase/Corrinoid"/>
</dbReference>
<evidence type="ECO:0000313" key="6">
    <source>
        <dbReference type="EMBL" id="RJP21140.1"/>
    </source>
</evidence>
<dbReference type="GO" id="GO:0008705">
    <property type="term" value="F:methionine synthase activity"/>
    <property type="evidence" value="ECO:0007669"/>
    <property type="project" value="TreeGrafter"/>
</dbReference>
<dbReference type="SUPFAM" id="SSF47644">
    <property type="entry name" value="Methionine synthase domain"/>
    <property type="match status" value="1"/>
</dbReference>
<dbReference type="SMART" id="SM01018">
    <property type="entry name" value="B12-binding_2"/>
    <property type="match status" value="1"/>
</dbReference>
<dbReference type="AlphaFoldDB" id="A0A3A4NVL0"/>
<evidence type="ECO:0000259" key="5">
    <source>
        <dbReference type="PROSITE" id="PS51337"/>
    </source>
</evidence>
<dbReference type="GO" id="GO:0005829">
    <property type="term" value="C:cytosol"/>
    <property type="evidence" value="ECO:0007669"/>
    <property type="project" value="TreeGrafter"/>
</dbReference>
<evidence type="ECO:0000256" key="1">
    <source>
        <dbReference type="ARBA" id="ARBA00010854"/>
    </source>
</evidence>
<protein>
    <submittedName>
        <fullName evidence="6">Cobalamin-binding protein</fullName>
    </submittedName>
</protein>
<evidence type="ECO:0000256" key="3">
    <source>
        <dbReference type="ARBA" id="ARBA00023285"/>
    </source>
</evidence>
<evidence type="ECO:0000259" key="4">
    <source>
        <dbReference type="PROSITE" id="PS51332"/>
    </source>
</evidence>
<reference evidence="6 7" key="1">
    <citation type="journal article" date="2017" name="ISME J.">
        <title>Energy and carbon metabolisms in a deep terrestrial subsurface fluid microbial community.</title>
        <authorList>
            <person name="Momper L."/>
            <person name="Jungbluth S.P."/>
            <person name="Lee M.D."/>
            <person name="Amend J.P."/>
        </authorList>
    </citation>
    <scope>NUCLEOTIDE SEQUENCE [LARGE SCALE GENOMIC DNA]</scope>
    <source>
        <strain evidence="6">SURF_5</strain>
    </source>
</reference>
<dbReference type="InterPro" id="IPR036724">
    <property type="entry name" value="Cobalamin-bd_sf"/>
</dbReference>
<dbReference type="CDD" id="cd02070">
    <property type="entry name" value="corrinoid_protein_B12-BD"/>
    <property type="match status" value="1"/>
</dbReference>
<comment type="caution">
    <text evidence="6">The sequence shown here is derived from an EMBL/GenBank/DDBJ whole genome shotgun (WGS) entry which is preliminary data.</text>
</comment>
<dbReference type="GO" id="GO:0046653">
    <property type="term" value="P:tetrahydrofolate metabolic process"/>
    <property type="evidence" value="ECO:0007669"/>
    <property type="project" value="TreeGrafter"/>
</dbReference>
<feature type="domain" description="B12-binding" evidence="4">
    <location>
        <begin position="96"/>
        <end position="222"/>
    </location>
</feature>
<organism evidence="6 7">
    <name type="scientific">Abyssobacteria bacterium (strain SURF_5)</name>
    <dbReference type="NCBI Taxonomy" id="2093360"/>
    <lineage>
        <taxon>Bacteria</taxon>
        <taxon>Pseudomonadati</taxon>
        <taxon>Candidatus Hydrogenedentota</taxon>
        <taxon>Candidatus Abyssobacteria</taxon>
    </lineage>
</organism>
<dbReference type="Gene3D" id="3.40.50.280">
    <property type="entry name" value="Cobalamin-binding domain"/>
    <property type="match status" value="1"/>
</dbReference>
<evidence type="ECO:0000256" key="2">
    <source>
        <dbReference type="ARBA" id="ARBA00022723"/>
    </source>
</evidence>
<evidence type="ECO:0000313" key="7">
    <source>
        <dbReference type="Proteomes" id="UP000265882"/>
    </source>
</evidence>
<keyword evidence="3" id="KW-0170">Cobalt</keyword>